<reference evidence="9 10" key="1">
    <citation type="submission" date="2015-07" db="EMBL/GenBank/DDBJ databases">
        <title>Complete genome sequence of Mycobacterium goodii X7B, a facultative thermophilic biodesulfurizing bacterium.</title>
        <authorList>
            <person name="Yu B."/>
            <person name="Li F."/>
            <person name="Xu P."/>
        </authorList>
    </citation>
    <scope>NUCLEOTIDE SEQUENCE [LARGE SCALE GENOMIC DNA]</scope>
    <source>
        <strain evidence="9 10">X7B</strain>
    </source>
</reference>
<dbReference type="InterPro" id="IPR005119">
    <property type="entry name" value="LysR_subst-bd"/>
</dbReference>
<keyword evidence="2" id="KW-0805">Transcription regulation</keyword>
<dbReference type="KEGG" id="mgo:AFA91_25335"/>
<dbReference type="OrthoDB" id="3176554at2"/>
<dbReference type="GO" id="GO:0032993">
    <property type="term" value="C:protein-DNA complex"/>
    <property type="evidence" value="ECO:0007669"/>
    <property type="project" value="TreeGrafter"/>
</dbReference>
<gene>
    <name evidence="9" type="ORF">AFA91_25335</name>
</gene>
<keyword evidence="3" id="KW-0238">DNA-binding</keyword>
<dbReference type="PROSITE" id="PS50931">
    <property type="entry name" value="HTH_LYSR"/>
    <property type="match status" value="1"/>
</dbReference>
<dbReference type="GO" id="GO:0003677">
    <property type="term" value="F:DNA binding"/>
    <property type="evidence" value="ECO:0007669"/>
    <property type="project" value="UniProtKB-KW"/>
</dbReference>
<evidence type="ECO:0000256" key="7">
    <source>
        <dbReference type="ARBA" id="ARBA00056658"/>
    </source>
</evidence>
<dbReference type="EMBL" id="CP012150">
    <property type="protein sequence ID" value="AKS34666.1"/>
    <property type="molecule type" value="Genomic_DNA"/>
</dbReference>
<accession>A0A0K0XBA9</accession>
<dbReference type="Pfam" id="PF03466">
    <property type="entry name" value="LysR_substrate"/>
    <property type="match status" value="1"/>
</dbReference>
<dbReference type="InterPro" id="IPR000847">
    <property type="entry name" value="LysR_HTH_N"/>
</dbReference>
<proteinExistence type="inferred from homology"/>
<evidence type="ECO:0000256" key="4">
    <source>
        <dbReference type="ARBA" id="ARBA00023159"/>
    </source>
</evidence>
<keyword evidence="5" id="KW-0804">Transcription</keyword>
<feature type="domain" description="HTH lysR-type" evidence="8">
    <location>
        <begin position="1"/>
        <end position="58"/>
    </location>
</feature>
<protein>
    <recommendedName>
        <fullName evidence="6">Probable hydrogen peroxide-inducible genes activator</fullName>
    </recommendedName>
</protein>
<evidence type="ECO:0000256" key="2">
    <source>
        <dbReference type="ARBA" id="ARBA00023015"/>
    </source>
</evidence>
<dbReference type="InterPro" id="IPR036388">
    <property type="entry name" value="WH-like_DNA-bd_sf"/>
</dbReference>
<evidence type="ECO:0000256" key="3">
    <source>
        <dbReference type="ARBA" id="ARBA00023125"/>
    </source>
</evidence>
<comment type="function">
    <text evidence="7">Required for the induction the katG gene for catalase. Involved in the response to hydrogen peroxide.</text>
</comment>
<evidence type="ECO:0000256" key="6">
    <source>
        <dbReference type="ARBA" id="ARBA00040885"/>
    </source>
</evidence>
<keyword evidence="4" id="KW-0010">Activator</keyword>
<dbReference type="FunFam" id="1.10.10.10:FF:000001">
    <property type="entry name" value="LysR family transcriptional regulator"/>
    <property type="match status" value="1"/>
</dbReference>
<dbReference type="CDD" id="cd08414">
    <property type="entry name" value="PBP2_LTTR_aromatics_like"/>
    <property type="match status" value="1"/>
</dbReference>
<dbReference type="Gene3D" id="1.10.10.10">
    <property type="entry name" value="Winged helix-like DNA-binding domain superfamily/Winged helix DNA-binding domain"/>
    <property type="match status" value="1"/>
</dbReference>
<dbReference type="PANTHER" id="PTHR30346:SF28">
    <property type="entry name" value="HTH-TYPE TRANSCRIPTIONAL REGULATOR CYNR"/>
    <property type="match status" value="1"/>
</dbReference>
<dbReference type="Proteomes" id="UP000062255">
    <property type="component" value="Chromosome"/>
</dbReference>
<evidence type="ECO:0000313" key="10">
    <source>
        <dbReference type="Proteomes" id="UP000062255"/>
    </source>
</evidence>
<dbReference type="PANTHER" id="PTHR30346">
    <property type="entry name" value="TRANSCRIPTIONAL DUAL REGULATOR HCAR-RELATED"/>
    <property type="match status" value="1"/>
</dbReference>
<comment type="similarity">
    <text evidence="1">Belongs to the LysR transcriptional regulatory family.</text>
</comment>
<dbReference type="InterPro" id="IPR036390">
    <property type="entry name" value="WH_DNA-bd_sf"/>
</dbReference>
<dbReference type="AlphaFoldDB" id="A0A0K0XBA9"/>
<dbReference type="SUPFAM" id="SSF46785">
    <property type="entry name" value="Winged helix' DNA-binding domain"/>
    <property type="match status" value="1"/>
</dbReference>
<dbReference type="SUPFAM" id="SSF53850">
    <property type="entry name" value="Periplasmic binding protein-like II"/>
    <property type="match status" value="1"/>
</dbReference>
<dbReference type="Gene3D" id="3.40.190.10">
    <property type="entry name" value="Periplasmic binding protein-like II"/>
    <property type="match status" value="2"/>
</dbReference>
<dbReference type="PRINTS" id="PR00039">
    <property type="entry name" value="HTHLYSR"/>
</dbReference>
<dbReference type="STRING" id="134601.AFA91_25335"/>
<evidence type="ECO:0000256" key="5">
    <source>
        <dbReference type="ARBA" id="ARBA00023163"/>
    </source>
</evidence>
<dbReference type="PATRIC" id="fig|134601.6.peg.5237"/>
<sequence>MDIGDLRTFVSVVEAGGVSAAARRLHLSQPSVSQTIQALEKHLNVRLLTRSSTGVAATAAGTTLLHEARAIIARYDRALATMSAHVPTSAQRLRIGVPLEAPIGPVSRAIAATASAFPQSMVEVVHLSTAEQTQALRDGELEVGLVRERPAQTWLDASVILTEPLGVLVNVEDAAALGLPDGAVPLDRLAGVQWLGFPRSSSPAWYDELTAILRSHGIQPAASEMFTQHLIPELKLAALSTSGRFTLAPPGRRRSLPASVRWYPLEGAPLVRRTWAVWPAASQRRDVGHLVAQLEDSASPARTDAADSTG</sequence>
<organism evidence="9 10">
    <name type="scientific">Mycolicibacterium goodii</name>
    <name type="common">Mycobacterium goodii</name>
    <dbReference type="NCBI Taxonomy" id="134601"/>
    <lineage>
        <taxon>Bacteria</taxon>
        <taxon>Bacillati</taxon>
        <taxon>Actinomycetota</taxon>
        <taxon>Actinomycetes</taxon>
        <taxon>Mycobacteriales</taxon>
        <taxon>Mycobacteriaceae</taxon>
        <taxon>Mycolicibacterium</taxon>
    </lineage>
</organism>
<evidence type="ECO:0000313" key="9">
    <source>
        <dbReference type="EMBL" id="AKS34666.1"/>
    </source>
</evidence>
<dbReference type="GO" id="GO:0003700">
    <property type="term" value="F:DNA-binding transcription factor activity"/>
    <property type="evidence" value="ECO:0007669"/>
    <property type="project" value="InterPro"/>
</dbReference>
<evidence type="ECO:0000256" key="1">
    <source>
        <dbReference type="ARBA" id="ARBA00009437"/>
    </source>
</evidence>
<dbReference type="Pfam" id="PF00126">
    <property type="entry name" value="HTH_1"/>
    <property type="match status" value="1"/>
</dbReference>
<evidence type="ECO:0000259" key="8">
    <source>
        <dbReference type="PROSITE" id="PS50931"/>
    </source>
</evidence>
<name>A0A0K0XBA9_MYCGD</name>
<dbReference type="RefSeq" id="WP_049747120.1">
    <property type="nucleotide sequence ID" value="NZ_CP012150.1"/>
</dbReference>